<protein>
    <submittedName>
        <fullName evidence="10">ABC transporter permease</fullName>
    </submittedName>
</protein>
<keyword evidence="3 7" id="KW-0812">Transmembrane</keyword>
<dbReference type="InterPro" id="IPR003838">
    <property type="entry name" value="ABC3_permease_C"/>
</dbReference>
<dbReference type="GO" id="GO:0005886">
    <property type="term" value="C:plasma membrane"/>
    <property type="evidence" value="ECO:0007669"/>
    <property type="project" value="UniProtKB-SubCell"/>
</dbReference>
<comment type="subcellular location">
    <subcellularLocation>
        <location evidence="1">Cell membrane</location>
        <topology evidence="1">Multi-pass membrane protein</topology>
    </subcellularLocation>
</comment>
<dbReference type="InterPro" id="IPR050250">
    <property type="entry name" value="Macrolide_Exporter_MacB"/>
</dbReference>
<evidence type="ECO:0000256" key="3">
    <source>
        <dbReference type="ARBA" id="ARBA00022692"/>
    </source>
</evidence>
<proteinExistence type="inferred from homology"/>
<dbReference type="PANTHER" id="PTHR30572:SF4">
    <property type="entry name" value="ABC TRANSPORTER PERMEASE YTRF"/>
    <property type="match status" value="1"/>
</dbReference>
<evidence type="ECO:0000256" key="6">
    <source>
        <dbReference type="ARBA" id="ARBA00038076"/>
    </source>
</evidence>
<feature type="domain" description="ABC3 transporter permease C-terminal" evidence="8">
    <location>
        <begin position="294"/>
        <end position="437"/>
    </location>
</feature>
<feature type="transmembrane region" description="Helical" evidence="7">
    <location>
        <begin position="412"/>
        <end position="431"/>
    </location>
</feature>
<comment type="caution">
    <text evidence="10">The sequence shown here is derived from an EMBL/GenBank/DDBJ whole genome shotgun (WGS) entry which is preliminary data.</text>
</comment>
<feature type="transmembrane region" description="Helical" evidence="7">
    <location>
        <begin position="288"/>
        <end position="315"/>
    </location>
</feature>
<dbReference type="AlphaFoldDB" id="A0A7C5QDM1"/>
<feature type="domain" description="MacB-like periplasmic core" evidence="9">
    <location>
        <begin position="48"/>
        <end position="264"/>
    </location>
</feature>
<reference evidence="10" key="1">
    <citation type="journal article" date="2020" name="mSystems">
        <title>Genome- and Community-Level Interaction Insights into Carbon Utilization and Element Cycling Functions of Hydrothermarchaeota in Hydrothermal Sediment.</title>
        <authorList>
            <person name="Zhou Z."/>
            <person name="Liu Y."/>
            <person name="Xu W."/>
            <person name="Pan J."/>
            <person name="Luo Z.H."/>
            <person name="Li M."/>
        </authorList>
    </citation>
    <scope>NUCLEOTIDE SEQUENCE [LARGE SCALE GENOMIC DNA]</scope>
    <source>
        <strain evidence="10">SpSt-1056</strain>
    </source>
</reference>
<accession>A0A7C5QDM1</accession>
<evidence type="ECO:0000256" key="5">
    <source>
        <dbReference type="ARBA" id="ARBA00023136"/>
    </source>
</evidence>
<sequence>MDGSHGSWGFSSRPGCRTRLGEEETLKLRDAVILSIKPWRERKVRVSLLVLAIAIGVASIIALVAQTAGAQRMIVNQLQALGPTSIVVTPLGRTQLTDADVAVISSLPNVESVVPMMSARAYVQRSGQDVELTMVGVDPSLLPTLLGELRLKEGQIYPNTIAPIGVAGFEVAYPSTLGGAQAVMLAQPLYVEQRFQTSVRRVPVIVTGILERYGASAFISIDNSIFVSIGALRSITNMRNYNLILVRADSVENVQLVVDQLTALYGDRTRILALQTLSQTVGSVIQSFGILLGSVAAISLTVAGLGIANIMLISVIERTKEIGVMKAIGYSGREILNIFLLESLMIGLVGGLVGVALGVVGAFSIPNFISLFPAGGAFGQPRGPQMFGPPTASTAGGVSFSLTPVIAPENVASAYFFAAFISVAAGIYPAWRASRMDAVKALKYE</sequence>
<name>A0A7C5QDM1_CALS0</name>
<evidence type="ECO:0000313" key="10">
    <source>
        <dbReference type="EMBL" id="HHK67892.1"/>
    </source>
</evidence>
<organism evidence="10">
    <name type="scientific">Caldiarchaeum subterraneum</name>
    <dbReference type="NCBI Taxonomy" id="311458"/>
    <lineage>
        <taxon>Archaea</taxon>
        <taxon>Nitrososphaerota</taxon>
        <taxon>Candidatus Caldarchaeales</taxon>
        <taxon>Candidatus Caldarchaeaceae</taxon>
        <taxon>Candidatus Caldarchaeum</taxon>
    </lineage>
</organism>
<feature type="transmembrane region" description="Helical" evidence="7">
    <location>
        <begin position="46"/>
        <end position="65"/>
    </location>
</feature>
<dbReference type="Pfam" id="PF12704">
    <property type="entry name" value="MacB_PCD"/>
    <property type="match status" value="1"/>
</dbReference>
<evidence type="ECO:0000256" key="7">
    <source>
        <dbReference type="SAM" id="Phobius"/>
    </source>
</evidence>
<comment type="similarity">
    <text evidence="6">Belongs to the ABC-4 integral membrane protein family.</text>
</comment>
<evidence type="ECO:0000259" key="8">
    <source>
        <dbReference type="Pfam" id="PF02687"/>
    </source>
</evidence>
<evidence type="ECO:0000256" key="4">
    <source>
        <dbReference type="ARBA" id="ARBA00022989"/>
    </source>
</evidence>
<dbReference type="PANTHER" id="PTHR30572">
    <property type="entry name" value="MEMBRANE COMPONENT OF TRANSPORTER-RELATED"/>
    <property type="match status" value="1"/>
</dbReference>
<evidence type="ECO:0000259" key="9">
    <source>
        <dbReference type="Pfam" id="PF12704"/>
    </source>
</evidence>
<evidence type="ECO:0000256" key="1">
    <source>
        <dbReference type="ARBA" id="ARBA00004651"/>
    </source>
</evidence>
<feature type="transmembrane region" description="Helical" evidence="7">
    <location>
        <begin position="336"/>
        <end position="363"/>
    </location>
</feature>
<dbReference type="GO" id="GO:0022857">
    <property type="term" value="F:transmembrane transporter activity"/>
    <property type="evidence" value="ECO:0007669"/>
    <property type="project" value="TreeGrafter"/>
</dbReference>
<dbReference type="Pfam" id="PF02687">
    <property type="entry name" value="FtsX"/>
    <property type="match status" value="1"/>
</dbReference>
<evidence type="ECO:0000256" key="2">
    <source>
        <dbReference type="ARBA" id="ARBA00022475"/>
    </source>
</evidence>
<dbReference type="InterPro" id="IPR025857">
    <property type="entry name" value="MacB_PCD"/>
</dbReference>
<dbReference type="EMBL" id="DRWN01000018">
    <property type="protein sequence ID" value="HHK67892.1"/>
    <property type="molecule type" value="Genomic_DNA"/>
</dbReference>
<keyword evidence="5 7" id="KW-0472">Membrane</keyword>
<keyword evidence="4 7" id="KW-1133">Transmembrane helix</keyword>
<gene>
    <name evidence="10" type="ORF">ENM11_01895</name>
</gene>
<keyword evidence="2" id="KW-1003">Cell membrane</keyword>